<feature type="domain" description="Glycoside hydrolase family 49 C-terminal" evidence="2">
    <location>
        <begin position="497"/>
        <end position="619"/>
    </location>
</feature>
<proteinExistence type="predicted"/>
<dbReference type="Pfam" id="PF18783">
    <property type="entry name" value="IPU_b_solenoid"/>
    <property type="match status" value="1"/>
</dbReference>
<dbReference type="Pfam" id="PF18841">
    <property type="entry name" value="B_solenoid_dext"/>
    <property type="match status" value="1"/>
</dbReference>
<dbReference type="SUPFAM" id="SSF101596">
    <property type="entry name" value="Dextranase, N-terminal domain"/>
    <property type="match status" value="1"/>
</dbReference>
<dbReference type="Gene3D" id="2.160.20.10">
    <property type="entry name" value="Single-stranded right-handed beta-helix, Pectin lyase-like"/>
    <property type="match status" value="1"/>
</dbReference>
<dbReference type="Pfam" id="PF03718">
    <property type="entry name" value="Glyco_hydro_49"/>
    <property type="match status" value="1"/>
</dbReference>
<comment type="caution">
    <text evidence="4">The sequence shown here is derived from an EMBL/GenBank/DDBJ whole genome shotgun (WGS) entry which is preliminary data.</text>
</comment>
<feature type="chain" id="PRO_5019475098" evidence="1">
    <location>
        <begin position="22"/>
        <end position="620"/>
    </location>
</feature>
<dbReference type="InterPro" id="IPR023226">
    <property type="entry name" value="Glyco_hydro_49_N_dom"/>
</dbReference>
<sequence length="620" mass="67104">MWLTSGFLVGVLALSLPISGATFLPRGANTTAANDKLQTWWHSSGEVNPSTPVLDGNVRQSRVYTVEVATTGNSGNSGDHGYYDSFVYESIPRSGNGMRLSPTNDSLGGNVDGVSIEPDVGINMAWTQFLYASDVTIKITRAKGYAQPDPSKVVIRPTTTSYDVTSKGQSLYIKIPYSANGQKLSVEFQDDLWSYHTGGSDGLFVQNVDPNGHNYVSSYNSTETIVGVEPINALLIFASAFPPSDQVPSESSNDTYVVPQGSVTTLQNVTQSTVYFAPGVYWFGGANHAILPPSVSWVHFAPGSYVKGAIEYNTTAPLVRATGHGVLSGEQYVYQANVADGYTNNKSDATSLRMWSGSLMSNQTWICHGPTIAAPPFNTMDFDGEPVSYVSDYKQVGAFFWQTDGMEVYPNSTFSDIFYHVGDDCIKTYYSDVDVQRLVVWKTTNDPIFQMGWAPRNVTNVTASDINVVHTRYPSANSVVPTALIGASPNYLNSSATNNANLSSRIANFNLNNLRCEGLCPSLVRWNPLQNFDNFTVSGVSIDSFPPNSTGIGQSVINKFTNANGTLVSIGGESPGGVGLTIRDYYVGGEKISIAANNWQSDQAGQMNIDAAYWGHWTIE</sequence>
<feature type="domain" description="Glycoside hydrolase family 49 N-terminal" evidence="3">
    <location>
        <begin position="28"/>
        <end position="240"/>
    </location>
</feature>
<dbReference type="InterPro" id="IPR012334">
    <property type="entry name" value="Pectin_lyas_fold"/>
</dbReference>
<dbReference type="Proteomes" id="UP000279259">
    <property type="component" value="Unassembled WGS sequence"/>
</dbReference>
<evidence type="ECO:0000259" key="3">
    <source>
        <dbReference type="Pfam" id="PF17433"/>
    </source>
</evidence>
<name>A0A427XV74_9TREE</name>
<dbReference type="InterPro" id="IPR035953">
    <property type="entry name" value="Dextranase_N-ter"/>
</dbReference>
<gene>
    <name evidence="4" type="ORF">EHS25_005788</name>
</gene>
<reference evidence="4 5" key="1">
    <citation type="submission" date="2018-11" db="EMBL/GenBank/DDBJ databases">
        <title>Genome sequence of Saitozyma podzolica DSM 27192.</title>
        <authorList>
            <person name="Aliyu H."/>
            <person name="Gorte O."/>
            <person name="Ochsenreither K."/>
        </authorList>
    </citation>
    <scope>NUCLEOTIDE SEQUENCE [LARGE SCALE GENOMIC DNA]</scope>
    <source>
        <strain evidence="4 5">DSM 27192</strain>
    </source>
</reference>
<dbReference type="Pfam" id="PF17433">
    <property type="entry name" value="Glyco_hydro_49N"/>
    <property type="match status" value="1"/>
</dbReference>
<dbReference type="InterPro" id="IPR041402">
    <property type="entry name" value="B_solenoid_dext"/>
</dbReference>
<dbReference type="GO" id="GO:0004553">
    <property type="term" value="F:hydrolase activity, hydrolyzing O-glycosyl compounds"/>
    <property type="evidence" value="ECO:0007669"/>
    <property type="project" value="InterPro"/>
</dbReference>
<dbReference type="InterPro" id="IPR041274">
    <property type="entry name" value="IPU_b_solenoid"/>
</dbReference>
<keyword evidence="1" id="KW-0732">Signal</keyword>
<dbReference type="EMBL" id="RSCD01000026">
    <property type="protein sequence ID" value="RSH82798.1"/>
    <property type="molecule type" value="Genomic_DNA"/>
</dbReference>
<evidence type="ECO:0000313" key="5">
    <source>
        <dbReference type="Proteomes" id="UP000279259"/>
    </source>
</evidence>
<dbReference type="InterPro" id="IPR005192">
    <property type="entry name" value="Glyco_hydro_49_C"/>
</dbReference>
<evidence type="ECO:0000259" key="2">
    <source>
        <dbReference type="Pfam" id="PF03718"/>
    </source>
</evidence>
<organism evidence="4 5">
    <name type="scientific">Saitozyma podzolica</name>
    <dbReference type="NCBI Taxonomy" id="1890683"/>
    <lineage>
        <taxon>Eukaryota</taxon>
        <taxon>Fungi</taxon>
        <taxon>Dikarya</taxon>
        <taxon>Basidiomycota</taxon>
        <taxon>Agaricomycotina</taxon>
        <taxon>Tremellomycetes</taxon>
        <taxon>Tremellales</taxon>
        <taxon>Trimorphomycetaceae</taxon>
        <taxon>Saitozyma</taxon>
    </lineage>
</organism>
<dbReference type="STRING" id="1890683.A0A427XV74"/>
<keyword evidence="5" id="KW-1185">Reference proteome</keyword>
<dbReference type="OrthoDB" id="406508at2759"/>
<dbReference type="SUPFAM" id="SSF51126">
    <property type="entry name" value="Pectin lyase-like"/>
    <property type="match status" value="1"/>
</dbReference>
<accession>A0A427XV74</accession>
<evidence type="ECO:0000256" key="1">
    <source>
        <dbReference type="SAM" id="SignalP"/>
    </source>
</evidence>
<feature type="signal peptide" evidence="1">
    <location>
        <begin position="1"/>
        <end position="21"/>
    </location>
</feature>
<evidence type="ECO:0000313" key="4">
    <source>
        <dbReference type="EMBL" id="RSH82798.1"/>
    </source>
</evidence>
<dbReference type="AlphaFoldDB" id="A0A427XV74"/>
<protein>
    <submittedName>
        <fullName evidence="4">Uncharacterized protein</fullName>
    </submittedName>
</protein>
<dbReference type="InterPro" id="IPR011050">
    <property type="entry name" value="Pectin_lyase_fold/virulence"/>
</dbReference>
<dbReference type="Gene3D" id="2.60.350.10">
    <property type="entry name" value="Dextranase, N-terminal"/>
    <property type="match status" value="1"/>
</dbReference>